<evidence type="ECO:0000313" key="1">
    <source>
        <dbReference type="EMBL" id="CRK37827.1"/>
    </source>
</evidence>
<dbReference type="AlphaFoldDB" id="A0A0G4MUI3"/>
<gene>
    <name evidence="1" type="ORF">BN1708_020361</name>
</gene>
<keyword evidence="2" id="KW-1185">Reference proteome</keyword>
<reference evidence="1 2" key="1">
    <citation type="submission" date="2015-05" db="EMBL/GenBank/DDBJ databases">
        <authorList>
            <person name="Wang D.B."/>
            <person name="Wang M."/>
        </authorList>
    </citation>
    <scope>NUCLEOTIDE SEQUENCE [LARGE SCALE GENOMIC DNA]</scope>
    <source>
        <strain evidence="1">VL1</strain>
    </source>
</reference>
<dbReference type="Proteomes" id="UP000044602">
    <property type="component" value="Unassembled WGS sequence"/>
</dbReference>
<dbReference type="EMBL" id="CVQH01024988">
    <property type="protein sequence ID" value="CRK37827.1"/>
    <property type="molecule type" value="Genomic_DNA"/>
</dbReference>
<protein>
    <submittedName>
        <fullName evidence="1">Uncharacterized protein</fullName>
    </submittedName>
</protein>
<sequence length="44" mass="5262">RSQPEQRDCGHPGPLGAQHYWCQANRRDCQECRRLSLPQRRRQS</sequence>
<feature type="non-terminal residue" evidence="1">
    <location>
        <position position="1"/>
    </location>
</feature>
<proteinExistence type="predicted"/>
<name>A0A0G4MUI3_VERLO</name>
<evidence type="ECO:0000313" key="2">
    <source>
        <dbReference type="Proteomes" id="UP000044602"/>
    </source>
</evidence>
<accession>A0A0G4MUI3</accession>
<organism evidence="1 2">
    <name type="scientific">Verticillium longisporum</name>
    <name type="common">Verticillium dahliae var. longisporum</name>
    <dbReference type="NCBI Taxonomy" id="100787"/>
    <lineage>
        <taxon>Eukaryota</taxon>
        <taxon>Fungi</taxon>
        <taxon>Dikarya</taxon>
        <taxon>Ascomycota</taxon>
        <taxon>Pezizomycotina</taxon>
        <taxon>Sordariomycetes</taxon>
        <taxon>Hypocreomycetidae</taxon>
        <taxon>Glomerellales</taxon>
        <taxon>Plectosphaerellaceae</taxon>
        <taxon>Verticillium</taxon>
    </lineage>
</organism>